<evidence type="ECO:0000313" key="1">
    <source>
        <dbReference type="EMBL" id="KKM98039.1"/>
    </source>
</evidence>
<comment type="caution">
    <text evidence="1">The sequence shown here is derived from an EMBL/GenBank/DDBJ whole genome shotgun (WGS) entry which is preliminary data.</text>
</comment>
<protein>
    <submittedName>
        <fullName evidence="1">Uncharacterized protein</fullName>
    </submittedName>
</protein>
<dbReference type="EMBL" id="LAZR01005675">
    <property type="protein sequence ID" value="KKM98039.1"/>
    <property type="molecule type" value="Genomic_DNA"/>
</dbReference>
<name>A0A0F9LS88_9ZZZZ</name>
<sequence length="45" mass="5202">MITMAGQYFIKSSRLYKERSKMSETKQKLILITLVLGSLAFVYIT</sequence>
<proteinExistence type="predicted"/>
<organism evidence="1">
    <name type="scientific">marine sediment metagenome</name>
    <dbReference type="NCBI Taxonomy" id="412755"/>
    <lineage>
        <taxon>unclassified sequences</taxon>
        <taxon>metagenomes</taxon>
        <taxon>ecological metagenomes</taxon>
    </lineage>
</organism>
<dbReference type="AlphaFoldDB" id="A0A0F9LS88"/>
<reference evidence="1" key="1">
    <citation type="journal article" date="2015" name="Nature">
        <title>Complex archaea that bridge the gap between prokaryotes and eukaryotes.</title>
        <authorList>
            <person name="Spang A."/>
            <person name="Saw J.H."/>
            <person name="Jorgensen S.L."/>
            <person name="Zaremba-Niedzwiedzka K."/>
            <person name="Martijn J."/>
            <person name="Lind A.E."/>
            <person name="van Eijk R."/>
            <person name="Schleper C."/>
            <person name="Guy L."/>
            <person name="Ettema T.J."/>
        </authorList>
    </citation>
    <scope>NUCLEOTIDE SEQUENCE</scope>
</reference>
<accession>A0A0F9LS88</accession>
<gene>
    <name evidence="1" type="ORF">LCGC14_1161990</name>
</gene>